<dbReference type="Proteomes" id="UP000180246">
    <property type="component" value="Unassembled WGS sequence"/>
</dbReference>
<proteinExistence type="predicted"/>
<evidence type="ECO:0000313" key="4">
    <source>
        <dbReference type="EMBL" id="OIJ39468.1"/>
    </source>
</evidence>
<dbReference type="AlphaFoldDB" id="A0A1S2N2Z5"/>
<dbReference type="InterPro" id="IPR040761">
    <property type="entry name" value="Tli4_N"/>
</dbReference>
<feature type="signal peptide" evidence="1">
    <location>
        <begin position="1"/>
        <end position="32"/>
    </location>
</feature>
<sequence>MKRLGGRRVRWVCGLTAFVLALMSLIASSVQADYDKQKVAKMTEKMKTRCVGRFLIDLPADAQVTMRYGAIGGFDISTSNAESAEEFAERLRLEEREIAGAVNDDGQPSLEASKELTVGSGHGKTFVHNRRRTKILGDHGYFYSENLQFLSMLRFPGVSVTGEIEWVAPRYIDGLTRILSRIRPLADEEIPSESGLCLGHIILQDPYEHDNVETVVMFAGIPGHPDVNIALSSMSGTSPAPGLLARHERAVSRFPMFMRLAFSHLREHERTINGLLGEELVLRAREPNFTTGYSFQWEMAGNQDDVHAPRLKLELESGVNPVSGGKPVQSTLTEEAMFELWESIVTSIRPRPAAPAANTKPDRPAVALGTSALAGETCPQTGWWHCGDGGNGISVLGGQRQFLKQGQTMPQALLLPEQTMWQRLRGVQPSYESANATLWALVDKRNSERKTQPPGLEQALGVSEHGNMPAGAAPFNHVDMAIGSVAKTGWKCPASGWWRCEDSQALDGTRWFAAGALLPAATFQALPRRNGVAHTELIRRRSAWQLVRAADSASAS</sequence>
<evidence type="ECO:0000256" key="1">
    <source>
        <dbReference type="SAM" id="SignalP"/>
    </source>
</evidence>
<dbReference type="Pfam" id="PF18443">
    <property type="entry name" value="Tli4_N"/>
    <property type="match status" value="1"/>
</dbReference>
<keyword evidence="1" id="KW-0732">Signal</keyword>
<feature type="chain" id="PRO_5010215238" description="Tle cognate immunity protein 4 C-terminal domain-containing protein" evidence="1">
    <location>
        <begin position="33"/>
        <end position="556"/>
    </location>
</feature>
<dbReference type="EMBL" id="JRYB01000001">
    <property type="protein sequence ID" value="OIJ39468.1"/>
    <property type="molecule type" value="Genomic_DNA"/>
</dbReference>
<dbReference type="Pfam" id="PF18426">
    <property type="entry name" value="Tli4_C"/>
    <property type="match status" value="1"/>
</dbReference>
<dbReference type="RefSeq" id="WP_071363055.1">
    <property type="nucleotide sequence ID" value="NZ_JRYB01000001.1"/>
</dbReference>
<comment type="caution">
    <text evidence="4">The sequence shown here is derived from an EMBL/GenBank/DDBJ whole genome shotgun (WGS) entry which is preliminary data.</text>
</comment>
<organism evidence="4 5">
    <name type="scientific">Massilia timonae</name>
    <dbReference type="NCBI Taxonomy" id="47229"/>
    <lineage>
        <taxon>Bacteria</taxon>
        <taxon>Pseudomonadati</taxon>
        <taxon>Pseudomonadota</taxon>
        <taxon>Betaproteobacteria</taxon>
        <taxon>Burkholderiales</taxon>
        <taxon>Oxalobacteraceae</taxon>
        <taxon>Telluria group</taxon>
        <taxon>Massilia</taxon>
    </lineage>
</organism>
<feature type="domain" description="Tle cognate immunity protein 4 C-terminal" evidence="2">
    <location>
        <begin position="189"/>
        <end position="353"/>
    </location>
</feature>
<evidence type="ECO:0000259" key="2">
    <source>
        <dbReference type="Pfam" id="PF18426"/>
    </source>
</evidence>
<evidence type="ECO:0000313" key="5">
    <source>
        <dbReference type="Proteomes" id="UP000180246"/>
    </source>
</evidence>
<feature type="domain" description="Tle cognate immunity protein 4 N-terminal" evidence="3">
    <location>
        <begin position="47"/>
        <end position="150"/>
    </location>
</feature>
<accession>A0A1S2N2Z5</accession>
<evidence type="ECO:0000259" key="3">
    <source>
        <dbReference type="Pfam" id="PF18443"/>
    </source>
</evidence>
<reference evidence="4 5" key="1">
    <citation type="submission" date="2014-10" db="EMBL/GenBank/DDBJ databases">
        <authorList>
            <person name="Seo M.-J."/>
            <person name="Seok Y.J."/>
            <person name="Cha I.-T."/>
        </authorList>
    </citation>
    <scope>NUCLEOTIDE SEQUENCE [LARGE SCALE GENOMIC DNA]</scope>
    <source>
        <strain evidence="4 5">NEU</strain>
    </source>
</reference>
<dbReference type="InterPro" id="IPR041290">
    <property type="entry name" value="Tli4_C"/>
</dbReference>
<evidence type="ECO:0008006" key="6">
    <source>
        <dbReference type="Google" id="ProtNLM"/>
    </source>
</evidence>
<protein>
    <recommendedName>
        <fullName evidence="6">Tle cognate immunity protein 4 C-terminal domain-containing protein</fullName>
    </recommendedName>
</protein>
<gene>
    <name evidence="4" type="ORF">LO55_4364</name>
</gene>
<name>A0A1S2N2Z5_9BURK</name>